<dbReference type="PANTHER" id="PTHR45726:SF3">
    <property type="entry name" value="LEUKOTRIENE A-4 HYDROLASE"/>
    <property type="match status" value="1"/>
</dbReference>
<evidence type="ECO:0000256" key="2">
    <source>
        <dbReference type="PIRSR" id="PIRSR634015-3"/>
    </source>
</evidence>
<dbReference type="InterPro" id="IPR034015">
    <property type="entry name" value="M1_LTA4H"/>
</dbReference>
<dbReference type="InterPro" id="IPR014782">
    <property type="entry name" value="Peptidase_M1_dom"/>
</dbReference>
<dbReference type="PANTHER" id="PTHR45726">
    <property type="entry name" value="LEUKOTRIENE A-4 HYDROLASE"/>
    <property type="match status" value="1"/>
</dbReference>
<dbReference type="AlphaFoldDB" id="A0A327VM12"/>
<dbReference type="Proteomes" id="UP000249819">
    <property type="component" value="Unassembled WGS sequence"/>
</dbReference>
<dbReference type="SUPFAM" id="SSF55486">
    <property type="entry name" value="Metalloproteases ('zincins'), catalytic domain"/>
    <property type="match status" value="1"/>
</dbReference>
<dbReference type="GO" id="GO:0008270">
    <property type="term" value="F:zinc ion binding"/>
    <property type="evidence" value="ECO:0007669"/>
    <property type="project" value="InterPro"/>
</dbReference>
<dbReference type="GO" id="GO:0008237">
    <property type="term" value="F:metallopeptidase activity"/>
    <property type="evidence" value="ECO:0007669"/>
    <property type="project" value="InterPro"/>
</dbReference>
<organism evidence="4 5">
    <name type="scientific">Chitinophaga dinghuensis</name>
    <dbReference type="NCBI Taxonomy" id="1539050"/>
    <lineage>
        <taxon>Bacteria</taxon>
        <taxon>Pseudomonadati</taxon>
        <taxon>Bacteroidota</taxon>
        <taxon>Chitinophagia</taxon>
        <taxon>Chitinophagales</taxon>
        <taxon>Chitinophagaceae</taxon>
        <taxon>Chitinophaga</taxon>
    </lineage>
</organism>
<comment type="cofactor">
    <cofactor evidence="2">
        <name>Zn(2+)</name>
        <dbReference type="ChEBI" id="CHEBI:29105"/>
    </cofactor>
    <text evidence="2">Binds 1 zinc ion per subunit.</text>
</comment>
<dbReference type="RefSeq" id="WP_170137933.1">
    <property type="nucleotide sequence ID" value="NZ_QLMA01000011.1"/>
</dbReference>
<dbReference type="Gene3D" id="1.10.390.10">
    <property type="entry name" value="Neutral Protease Domain 2"/>
    <property type="match status" value="1"/>
</dbReference>
<name>A0A327VM12_9BACT</name>
<feature type="active site" description="Proton acceptor" evidence="1">
    <location>
        <position position="370"/>
    </location>
</feature>
<feature type="binding site" evidence="2">
    <location>
        <position position="369"/>
    </location>
    <ligand>
        <name>Zn(2+)</name>
        <dbReference type="ChEBI" id="CHEBI:29105"/>
        <note>catalytic</note>
    </ligand>
</feature>
<evidence type="ECO:0000259" key="3">
    <source>
        <dbReference type="Pfam" id="PF01433"/>
    </source>
</evidence>
<keyword evidence="2" id="KW-0862">Zinc</keyword>
<keyword evidence="5" id="KW-1185">Reference proteome</keyword>
<feature type="domain" description="Peptidase M1 membrane alanine aminopeptidase" evidence="3">
    <location>
        <begin position="363"/>
        <end position="506"/>
    </location>
</feature>
<gene>
    <name evidence="4" type="ORF">CLV59_11110</name>
</gene>
<evidence type="ECO:0000313" key="5">
    <source>
        <dbReference type="Proteomes" id="UP000249819"/>
    </source>
</evidence>
<feature type="active site" description="Proton donor" evidence="1">
    <location>
        <position position="453"/>
    </location>
</feature>
<sequence>MKHPVIGGCLAMTLLAGSWLQLNAQSDRWQQRVKYTMNVDVDAPANKFSGKQHLEYYNNSPDTLKKVFYHLYWNAFQPNSMMDVRSRELGKIVIGKDKNGNNVYDWDNRVRDRISKLKPDEIGYQKIISLKRDGKTQSFKTVETILEVDLDQPIMPNSKAVFDMEFEAQVPVQIRRSGRNNSEGVDFSMAQWYPKMAEYDYEGWHPTPYIAREFYGVWGDYDVTLNMDKKYVIAATGYLQNPNEIGHGYEAAGVKVKRPAGNKLAWHFIAPNVHDFVWAADPDYKHITQQVDGFTAHFFYIENDTTRKTWPALAKSIPNAYAYIKKHYGAYPYKQYSFIQGGDGGMEYPMATLILGNGTQTGLYGVAMHEWMHSWYQGMLATNESLYPWMDEGFTTFAEENTIYNTTDSLKGKWPLEDTYKGYFRLAKSAFEEPATTHSDHYNTNYGYSNNAYRKGAVFLEQLGYVIGAEIRDSGLIRYYNEWRFKHPNANDFVRVMEKESGIQLDWYKQYLINSTKHIDYGIDGVTDNGNKTTVRLRRIGEFPMPIDLMVTDKKGNQTMYYIPLSIMFGEKPNENPAIKRIVKSPWFWTHPTYEVEVELPLNDIQSVEIDPSQRLADIDRSNNKAVAK</sequence>
<evidence type="ECO:0000256" key="1">
    <source>
        <dbReference type="PIRSR" id="PIRSR634015-1"/>
    </source>
</evidence>
<keyword evidence="2" id="KW-0479">Metal-binding</keyword>
<dbReference type="EMBL" id="QLMA01000011">
    <property type="protein sequence ID" value="RAJ73891.1"/>
    <property type="molecule type" value="Genomic_DNA"/>
</dbReference>
<protein>
    <recommendedName>
        <fullName evidence="3">Peptidase M1 membrane alanine aminopeptidase domain-containing protein</fullName>
    </recommendedName>
</protein>
<comment type="caution">
    <text evidence="4">The sequence shown here is derived from an EMBL/GenBank/DDBJ whole genome shotgun (WGS) entry which is preliminary data.</text>
</comment>
<accession>A0A327VM12</accession>
<proteinExistence type="predicted"/>
<dbReference type="Pfam" id="PF01433">
    <property type="entry name" value="Peptidase_M1"/>
    <property type="match status" value="1"/>
</dbReference>
<feature type="binding site" evidence="2">
    <location>
        <position position="392"/>
    </location>
    <ligand>
        <name>Zn(2+)</name>
        <dbReference type="ChEBI" id="CHEBI:29105"/>
        <note>catalytic</note>
    </ligand>
</feature>
<evidence type="ECO:0000313" key="4">
    <source>
        <dbReference type="EMBL" id="RAJ73891.1"/>
    </source>
</evidence>
<dbReference type="InterPro" id="IPR027268">
    <property type="entry name" value="Peptidase_M4/M1_CTD_sf"/>
</dbReference>
<feature type="binding site" evidence="2">
    <location>
        <position position="373"/>
    </location>
    <ligand>
        <name>Zn(2+)</name>
        <dbReference type="ChEBI" id="CHEBI:29105"/>
        <note>catalytic</note>
    </ligand>
</feature>
<dbReference type="CDD" id="cd09604">
    <property type="entry name" value="M1_APN_like"/>
    <property type="match status" value="1"/>
</dbReference>
<reference evidence="4 5" key="1">
    <citation type="submission" date="2018-06" db="EMBL/GenBank/DDBJ databases">
        <title>Genomic Encyclopedia of Archaeal and Bacterial Type Strains, Phase II (KMG-II): from individual species to whole genera.</title>
        <authorList>
            <person name="Goeker M."/>
        </authorList>
    </citation>
    <scope>NUCLEOTIDE SEQUENCE [LARGE SCALE GENOMIC DNA]</scope>
    <source>
        <strain evidence="4 5">DSM 29821</strain>
    </source>
</reference>